<name>A0A9X4M6I8_9ACTN</name>
<reference evidence="2" key="1">
    <citation type="submission" date="2022-08" db="EMBL/GenBank/DDBJ databases">
        <title>Genome analysis of Corynebacteriales strain.</title>
        <authorList>
            <person name="Lee S.D."/>
        </authorList>
    </citation>
    <scope>NUCLEOTIDE SEQUENCE</scope>
    <source>
        <strain evidence="2">D3-21</strain>
    </source>
</reference>
<evidence type="ECO:0000313" key="3">
    <source>
        <dbReference type="Proteomes" id="UP001152755"/>
    </source>
</evidence>
<dbReference type="RefSeq" id="WP_277835717.1">
    <property type="nucleotide sequence ID" value="NZ_JAAIVF010000009.1"/>
</dbReference>
<accession>A0A9X4M6I8</accession>
<dbReference type="Proteomes" id="UP001152755">
    <property type="component" value="Unassembled WGS sequence"/>
</dbReference>
<keyword evidence="1" id="KW-0472">Membrane</keyword>
<keyword evidence="1" id="KW-1133">Transmembrane helix</keyword>
<feature type="transmembrane region" description="Helical" evidence="1">
    <location>
        <begin position="40"/>
        <end position="59"/>
    </location>
</feature>
<proteinExistence type="predicted"/>
<evidence type="ECO:0000313" key="2">
    <source>
        <dbReference type="EMBL" id="MDG3015391.1"/>
    </source>
</evidence>
<comment type="caution">
    <text evidence="2">The sequence shown here is derived from an EMBL/GenBank/DDBJ whole genome shotgun (WGS) entry which is preliminary data.</text>
</comment>
<sequence length="118" mass="12204">MGAAKPNEGRVTVLDSLAFLCELAMLVILAVSGWRIGSGLALQVILAVLFPLVAAGVWTTWMAPGAQRRLANPGRLAAQIALFVIAAIIGIGAGLVPVAVVFVIVSAVVFGLGSRRER</sequence>
<dbReference type="InterPro" id="IPR021214">
    <property type="entry name" value="DUF2568"/>
</dbReference>
<dbReference type="Pfam" id="PF10823">
    <property type="entry name" value="DUF2568"/>
    <property type="match status" value="1"/>
</dbReference>
<keyword evidence="3" id="KW-1185">Reference proteome</keyword>
<feature type="transmembrane region" description="Helical" evidence="1">
    <location>
        <begin position="12"/>
        <end position="34"/>
    </location>
</feature>
<keyword evidence="1" id="KW-0812">Transmembrane</keyword>
<evidence type="ECO:0000256" key="1">
    <source>
        <dbReference type="SAM" id="Phobius"/>
    </source>
</evidence>
<dbReference type="EMBL" id="JANRHA010000007">
    <property type="protein sequence ID" value="MDG3015391.1"/>
    <property type="molecule type" value="Genomic_DNA"/>
</dbReference>
<protein>
    <submittedName>
        <fullName evidence="2">YrdB family protein</fullName>
    </submittedName>
</protein>
<dbReference type="AlphaFoldDB" id="A0A9X4M6I8"/>
<feature type="transmembrane region" description="Helical" evidence="1">
    <location>
        <begin position="80"/>
        <end position="113"/>
    </location>
</feature>
<gene>
    <name evidence="2" type="ORF">NVS88_12605</name>
</gene>
<organism evidence="2 3">
    <name type="scientific">Speluncibacter jeojiensis</name>
    <dbReference type="NCBI Taxonomy" id="2710754"/>
    <lineage>
        <taxon>Bacteria</taxon>
        <taxon>Bacillati</taxon>
        <taxon>Actinomycetota</taxon>
        <taxon>Actinomycetes</taxon>
        <taxon>Mycobacteriales</taxon>
        <taxon>Speluncibacteraceae</taxon>
        <taxon>Speluncibacter</taxon>
    </lineage>
</organism>